<organism evidence="2 3">
    <name type="scientific">Aquibacillus rhizosphaerae</name>
    <dbReference type="NCBI Taxonomy" id="3051431"/>
    <lineage>
        <taxon>Bacteria</taxon>
        <taxon>Bacillati</taxon>
        <taxon>Bacillota</taxon>
        <taxon>Bacilli</taxon>
        <taxon>Bacillales</taxon>
        <taxon>Bacillaceae</taxon>
        <taxon>Aquibacillus</taxon>
    </lineage>
</organism>
<evidence type="ECO:0000313" key="3">
    <source>
        <dbReference type="Proteomes" id="UP001235343"/>
    </source>
</evidence>
<feature type="signal peptide" evidence="1">
    <location>
        <begin position="1"/>
        <end position="20"/>
    </location>
</feature>
<accession>A0ABT7LB28</accession>
<name>A0ABT7LB28_9BACI</name>
<sequence length="146" mass="16814">MRKTTLLFITLITFSTLLFGFSNETSTNQYHPEKVMEAEGDKENKTSLEKGTTIVLATINELHNVVERSPENTKKINTFGKVLDENWDLIEKKVEKKYPEDYKNIEESLYPLIGEAQKEKPDLTKLTQLIKETSAKLLTFKDKVSE</sequence>
<dbReference type="RefSeq" id="WP_285934365.1">
    <property type="nucleotide sequence ID" value="NZ_JASTZU010000063.1"/>
</dbReference>
<feature type="chain" id="PRO_5045761884" evidence="1">
    <location>
        <begin position="21"/>
        <end position="146"/>
    </location>
</feature>
<proteinExistence type="predicted"/>
<evidence type="ECO:0000313" key="2">
    <source>
        <dbReference type="EMBL" id="MDL4843073.1"/>
    </source>
</evidence>
<keyword evidence="3" id="KW-1185">Reference proteome</keyword>
<dbReference type="Proteomes" id="UP001235343">
    <property type="component" value="Unassembled WGS sequence"/>
</dbReference>
<evidence type="ECO:0000256" key="1">
    <source>
        <dbReference type="SAM" id="SignalP"/>
    </source>
</evidence>
<protein>
    <submittedName>
        <fullName evidence="2">Uncharacterized protein</fullName>
    </submittedName>
</protein>
<dbReference type="EMBL" id="JASTZU010000063">
    <property type="protein sequence ID" value="MDL4843073.1"/>
    <property type="molecule type" value="Genomic_DNA"/>
</dbReference>
<keyword evidence="1" id="KW-0732">Signal</keyword>
<reference evidence="2 3" key="1">
    <citation type="submission" date="2023-06" db="EMBL/GenBank/DDBJ databases">
        <title>Aquibacillus rhizosphaerae LR5S19.</title>
        <authorList>
            <person name="Sun J.-Q."/>
        </authorList>
    </citation>
    <scope>NUCLEOTIDE SEQUENCE [LARGE SCALE GENOMIC DNA]</scope>
    <source>
        <strain evidence="2 3">LR5S19</strain>
    </source>
</reference>
<comment type="caution">
    <text evidence="2">The sequence shown here is derived from an EMBL/GenBank/DDBJ whole genome shotgun (WGS) entry which is preliminary data.</text>
</comment>
<gene>
    <name evidence="2" type="ORF">QQS35_21785</name>
</gene>